<evidence type="ECO:0008006" key="4">
    <source>
        <dbReference type="Google" id="ProtNLM"/>
    </source>
</evidence>
<evidence type="ECO:0000313" key="3">
    <source>
        <dbReference type="Proteomes" id="UP000027138"/>
    </source>
</evidence>
<gene>
    <name evidence="2" type="ORF">JCGZ_24363</name>
</gene>
<dbReference type="InterPro" id="IPR002885">
    <property type="entry name" value="PPR_rpt"/>
</dbReference>
<dbReference type="InterPro" id="IPR011990">
    <property type="entry name" value="TPR-like_helical_dom_sf"/>
</dbReference>
<dbReference type="Proteomes" id="UP000027138">
    <property type="component" value="Unassembled WGS sequence"/>
</dbReference>
<reference evidence="2 3" key="1">
    <citation type="journal article" date="2014" name="PLoS ONE">
        <title>Global Analysis of Gene Expression Profiles in Physic Nut (Jatropha curcas L.) Seedlings Exposed to Salt Stress.</title>
        <authorList>
            <person name="Zhang L."/>
            <person name="Zhang C."/>
            <person name="Wu P."/>
            <person name="Chen Y."/>
            <person name="Li M."/>
            <person name="Jiang H."/>
            <person name="Wu G."/>
        </authorList>
    </citation>
    <scope>NUCLEOTIDE SEQUENCE [LARGE SCALE GENOMIC DNA]</scope>
    <source>
        <strain evidence="3">cv. GZQX0401</strain>
        <tissue evidence="2">Young leaves</tissue>
    </source>
</reference>
<accession>A0A067LES0</accession>
<keyword evidence="1" id="KW-0677">Repeat</keyword>
<organism evidence="2 3">
    <name type="scientific">Jatropha curcas</name>
    <name type="common">Barbados nut</name>
    <dbReference type="NCBI Taxonomy" id="180498"/>
    <lineage>
        <taxon>Eukaryota</taxon>
        <taxon>Viridiplantae</taxon>
        <taxon>Streptophyta</taxon>
        <taxon>Embryophyta</taxon>
        <taxon>Tracheophyta</taxon>
        <taxon>Spermatophyta</taxon>
        <taxon>Magnoliopsida</taxon>
        <taxon>eudicotyledons</taxon>
        <taxon>Gunneridae</taxon>
        <taxon>Pentapetalae</taxon>
        <taxon>rosids</taxon>
        <taxon>fabids</taxon>
        <taxon>Malpighiales</taxon>
        <taxon>Euphorbiaceae</taxon>
        <taxon>Crotonoideae</taxon>
        <taxon>Jatropheae</taxon>
        <taxon>Jatropha</taxon>
    </lineage>
</organism>
<sequence>MKHSRLVEENGCLPNSCSYNVIIQGYLWYNDSSMVTQLIDEMVSTGFSVDATTVELAINLVMNKPDDPLVQKLLSCSEHSLDVT</sequence>
<evidence type="ECO:0000256" key="1">
    <source>
        <dbReference type="ARBA" id="ARBA00022737"/>
    </source>
</evidence>
<dbReference type="Gene3D" id="1.25.40.10">
    <property type="entry name" value="Tetratricopeptide repeat domain"/>
    <property type="match status" value="1"/>
</dbReference>
<evidence type="ECO:0000313" key="2">
    <source>
        <dbReference type="EMBL" id="KDP42589.1"/>
    </source>
</evidence>
<dbReference type="Pfam" id="PF13041">
    <property type="entry name" value="PPR_2"/>
    <property type="match status" value="1"/>
</dbReference>
<dbReference type="EMBL" id="KK914294">
    <property type="protein sequence ID" value="KDP42589.1"/>
    <property type="molecule type" value="Genomic_DNA"/>
</dbReference>
<dbReference type="AlphaFoldDB" id="A0A067LES0"/>
<proteinExistence type="predicted"/>
<keyword evidence="3" id="KW-1185">Reference proteome</keyword>
<name>A0A067LES0_JATCU</name>
<protein>
    <recommendedName>
        <fullName evidence="4">Pentatricopeptide repeat-containing protein</fullName>
    </recommendedName>
</protein>
<dbReference type="OrthoDB" id="185373at2759"/>